<keyword evidence="5" id="KW-0722">Serine protease inhibitor</keyword>
<dbReference type="CDD" id="cd01450">
    <property type="entry name" value="vWFA_subfamily_ECM"/>
    <property type="match status" value="1"/>
</dbReference>
<dbReference type="Pfam" id="PF00041">
    <property type="entry name" value="fn3"/>
    <property type="match status" value="1"/>
</dbReference>
<evidence type="ECO:0000259" key="9">
    <source>
        <dbReference type="PROSITE" id="PS50279"/>
    </source>
</evidence>
<dbReference type="InterPro" id="IPR020901">
    <property type="entry name" value="Prtase_inh_Kunz-CS"/>
</dbReference>
<dbReference type="AlphaFoldDB" id="A0A3Q3AGQ1"/>
<dbReference type="SUPFAM" id="SSF53300">
    <property type="entry name" value="vWA-like"/>
    <property type="match status" value="1"/>
</dbReference>
<dbReference type="GO" id="GO:0004867">
    <property type="term" value="F:serine-type endopeptidase inhibitor activity"/>
    <property type="evidence" value="ECO:0007669"/>
    <property type="project" value="UniProtKB-KW"/>
</dbReference>
<dbReference type="SMART" id="SM00327">
    <property type="entry name" value="VWA"/>
    <property type="match status" value="1"/>
</dbReference>
<dbReference type="PROSITE" id="PS50853">
    <property type="entry name" value="FN3"/>
    <property type="match status" value="1"/>
</dbReference>
<dbReference type="PANTHER" id="PTHR10083">
    <property type="entry name" value="KUNITZ-TYPE PROTEASE INHIBITOR-RELATED"/>
    <property type="match status" value="1"/>
</dbReference>
<keyword evidence="2" id="KW-0964">Secreted</keyword>
<dbReference type="STRING" id="37003.ENSKMAP00000015818"/>
<evidence type="ECO:0000313" key="11">
    <source>
        <dbReference type="Ensembl" id="ENSKMAP00000015818.1"/>
    </source>
</evidence>
<dbReference type="Ensembl" id="ENSKMAT00000016046.1">
    <property type="protein sequence ID" value="ENSKMAP00000015818.1"/>
    <property type="gene ID" value="ENSKMAG00000011775.1"/>
</dbReference>
<dbReference type="InterPro" id="IPR036116">
    <property type="entry name" value="FN3_sf"/>
</dbReference>
<reference evidence="11" key="1">
    <citation type="submission" date="2025-08" db="UniProtKB">
        <authorList>
            <consortium name="Ensembl"/>
        </authorList>
    </citation>
    <scope>IDENTIFICATION</scope>
</reference>
<evidence type="ECO:0000256" key="7">
    <source>
        <dbReference type="ARBA" id="ARBA00023157"/>
    </source>
</evidence>
<dbReference type="InterPro" id="IPR050098">
    <property type="entry name" value="TFPI/VKTCI-like"/>
</dbReference>
<evidence type="ECO:0000256" key="2">
    <source>
        <dbReference type="ARBA" id="ARBA00022525"/>
    </source>
</evidence>
<dbReference type="InterPro" id="IPR002223">
    <property type="entry name" value="Kunitz_BPTI"/>
</dbReference>
<dbReference type="Pfam" id="PF00014">
    <property type="entry name" value="Kunitz_BPTI"/>
    <property type="match status" value="1"/>
</dbReference>
<dbReference type="Gene3D" id="2.60.40.10">
    <property type="entry name" value="Immunoglobulins"/>
    <property type="match status" value="1"/>
</dbReference>
<keyword evidence="7" id="KW-1015">Disulfide bond</keyword>
<dbReference type="PROSITE" id="PS50234">
    <property type="entry name" value="VWFA"/>
    <property type="match status" value="1"/>
</dbReference>
<dbReference type="Pfam" id="PF00092">
    <property type="entry name" value="VWA"/>
    <property type="match status" value="1"/>
</dbReference>
<feature type="domain" description="BPTI/Kunitz inhibitor" evidence="9">
    <location>
        <begin position="412"/>
        <end position="462"/>
    </location>
</feature>
<dbReference type="Gene3D" id="3.40.50.410">
    <property type="entry name" value="von Willebrand factor, type A domain"/>
    <property type="match status" value="1"/>
</dbReference>
<dbReference type="InterPro" id="IPR036465">
    <property type="entry name" value="vWFA_dom_sf"/>
</dbReference>
<evidence type="ECO:0000256" key="5">
    <source>
        <dbReference type="ARBA" id="ARBA00022900"/>
    </source>
</evidence>
<dbReference type="SMART" id="SM00131">
    <property type="entry name" value="KU"/>
    <property type="match status" value="1"/>
</dbReference>
<keyword evidence="12" id="KW-1185">Reference proteome</keyword>
<organism evidence="11 12">
    <name type="scientific">Kryptolebias marmoratus</name>
    <name type="common">Mangrove killifish</name>
    <name type="synonym">Rivulus marmoratus</name>
    <dbReference type="NCBI Taxonomy" id="37003"/>
    <lineage>
        <taxon>Eukaryota</taxon>
        <taxon>Metazoa</taxon>
        <taxon>Chordata</taxon>
        <taxon>Craniata</taxon>
        <taxon>Vertebrata</taxon>
        <taxon>Euteleostomi</taxon>
        <taxon>Actinopterygii</taxon>
        <taxon>Neopterygii</taxon>
        <taxon>Teleostei</taxon>
        <taxon>Neoteleostei</taxon>
        <taxon>Acanthomorphata</taxon>
        <taxon>Ovalentaria</taxon>
        <taxon>Atherinomorphae</taxon>
        <taxon>Cyprinodontiformes</taxon>
        <taxon>Rivulidae</taxon>
        <taxon>Kryptolebias</taxon>
    </lineage>
</organism>
<dbReference type="InterPro" id="IPR003961">
    <property type="entry name" value="FN3_dom"/>
</dbReference>
<sequence length="478" mass="53350">VAFLIDSSESTYPSVFLEIKRYIAHTVEGLHVTSNPTSSLHHARVSVIQQAPYGFLQNKSASPIQVDIGLTEHHSGQDIVQFLLEKTQQLEGGRALAAAIESTVEDVFERAPLQRPRRVLILFVTGSVEDEEEQLIRVATEVKCRGYFLVIFGVGETLSPKDTQVLSRLASEPSDVFFKRVESISHFYNKHILNFGQLLPKYISCEFSRRSPRRLRICSSLILCFSGFQSKRRLKSSSLVQVSFPGSATAPPTGLEELLLLLLLLDKQLVVFIVSLSGFMLLIPAPSRVRLADELHVSNVTSSSLKLRWTNSDPKLFVYFEVVVTRLRDHALVLRTNVSGTEISVDNLESAQAYHAVVTALTAEGQVVSTRKGIIRTSKDLNMKSTQTHPLSLSVLLTSLLLSDFLHVLANELLPKDEGTCGKFVLKWHFDAASKNCIRFWYGGCGGNQNRFDAYEQCVKACEKPGTCSRPPQRQRFL</sequence>
<evidence type="ECO:0000256" key="1">
    <source>
        <dbReference type="ARBA" id="ARBA00004498"/>
    </source>
</evidence>
<dbReference type="PANTHER" id="PTHR10083:SF381">
    <property type="entry name" value="BPTI_KUNITZ INHIBITOR DOMAIN-CONTAINING PROTEIN"/>
    <property type="match status" value="1"/>
</dbReference>
<keyword evidence="3" id="KW-0272">Extracellular matrix</keyword>
<feature type="domain" description="Fibronectin type-III" evidence="10">
    <location>
        <begin position="285"/>
        <end position="380"/>
    </location>
</feature>
<protein>
    <recommendedName>
        <fullName evidence="13">Collagen, type VI, alpha 3</fullName>
    </recommendedName>
</protein>
<keyword evidence="6" id="KW-0176">Collagen</keyword>
<dbReference type="PROSITE" id="PS00280">
    <property type="entry name" value="BPTI_KUNITZ_1"/>
    <property type="match status" value="1"/>
</dbReference>
<dbReference type="InterPro" id="IPR002035">
    <property type="entry name" value="VWF_A"/>
</dbReference>
<dbReference type="Gene3D" id="4.10.410.10">
    <property type="entry name" value="Pancreatic trypsin inhibitor Kunitz domain"/>
    <property type="match status" value="1"/>
</dbReference>
<dbReference type="GeneTree" id="ENSGT00940000156462"/>
<evidence type="ECO:0000256" key="4">
    <source>
        <dbReference type="ARBA" id="ARBA00022690"/>
    </source>
</evidence>
<name>A0A3Q3AGQ1_KRYMA</name>
<reference evidence="11" key="2">
    <citation type="submission" date="2025-09" db="UniProtKB">
        <authorList>
            <consortium name="Ensembl"/>
        </authorList>
    </citation>
    <scope>IDENTIFICATION</scope>
</reference>
<dbReference type="Proteomes" id="UP000264800">
    <property type="component" value="Unplaced"/>
</dbReference>
<dbReference type="GO" id="GO:0005615">
    <property type="term" value="C:extracellular space"/>
    <property type="evidence" value="ECO:0007669"/>
    <property type="project" value="TreeGrafter"/>
</dbReference>
<dbReference type="FunFam" id="4.10.410.10:FF:000020">
    <property type="entry name" value="Collagen, type VI, alpha 3"/>
    <property type="match status" value="1"/>
</dbReference>
<evidence type="ECO:0000256" key="6">
    <source>
        <dbReference type="ARBA" id="ARBA00023119"/>
    </source>
</evidence>
<feature type="domain" description="VWFA" evidence="8">
    <location>
        <begin position="1"/>
        <end position="199"/>
    </location>
</feature>
<proteinExistence type="predicted"/>
<dbReference type="PRINTS" id="PR00759">
    <property type="entry name" value="BASICPTASE"/>
</dbReference>
<dbReference type="InterPro" id="IPR036880">
    <property type="entry name" value="Kunitz_BPTI_sf"/>
</dbReference>
<keyword evidence="4" id="KW-0646">Protease inhibitor</keyword>
<dbReference type="FunFam" id="3.40.50.410:FF:000021">
    <property type="entry name" value="Collagen, type VI, alpha 3"/>
    <property type="match status" value="1"/>
</dbReference>
<dbReference type="SUPFAM" id="SSF49265">
    <property type="entry name" value="Fibronectin type III"/>
    <property type="match status" value="1"/>
</dbReference>
<evidence type="ECO:0008006" key="13">
    <source>
        <dbReference type="Google" id="ProtNLM"/>
    </source>
</evidence>
<evidence type="ECO:0000313" key="12">
    <source>
        <dbReference type="Proteomes" id="UP000264800"/>
    </source>
</evidence>
<dbReference type="PROSITE" id="PS50279">
    <property type="entry name" value="BPTI_KUNITZ_2"/>
    <property type="match status" value="1"/>
</dbReference>
<comment type="subcellular location">
    <subcellularLocation>
        <location evidence="1">Secreted</location>
        <location evidence="1">Extracellular space</location>
        <location evidence="1">Extracellular matrix</location>
    </subcellularLocation>
</comment>
<dbReference type="GO" id="GO:0005581">
    <property type="term" value="C:collagen trimer"/>
    <property type="evidence" value="ECO:0007669"/>
    <property type="project" value="UniProtKB-KW"/>
</dbReference>
<accession>A0A3Q3AGQ1</accession>
<evidence type="ECO:0000259" key="10">
    <source>
        <dbReference type="PROSITE" id="PS50853"/>
    </source>
</evidence>
<dbReference type="SUPFAM" id="SSF57362">
    <property type="entry name" value="BPTI-like"/>
    <property type="match status" value="1"/>
</dbReference>
<dbReference type="SMART" id="SM00060">
    <property type="entry name" value="FN3"/>
    <property type="match status" value="1"/>
</dbReference>
<dbReference type="CDD" id="cd00063">
    <property type="entry name" value="FN3"/>
    <property type="match status" value="1"/>
</dbReference>
<evidence type="ECO:0000259" key="8">
    <source>
        <dbReference type="PROSITE" id="PS50234"/>
    </source>
</evidence>
<evidence type="ECO:0000256" key="3">
    <source>
        <dbReference type="ARBA" id="ARBA00022530"/>
    </source>
</evidence>
<dbReference type="InterPro" id="IPR013783">
    <property type="entry name" value="Ig-like_fold"/>
</dbReference>